<sequence>MPTHEALPRSTTDLDRLTPAQRRRFRQAVNAFVDDLRTGHGSFRAGLRVKGVRSAPSVFEPARAPNGRAMWSLQPSTDRRGAARHMAPDRVHKSSWYGP</sequence>
<protein>
    <submittedName>
        <fullName evidence="2">Uncharacterized protein</fullName>
    </submittedName>
</protein>
<reference evidence="2" key="1">
    <citation type="submission" date="2024-05" db="EMBL/GenBank/DDBJ databases">
        <title>Whole genome shotgun sequence of Streptomyces hydrogenans NBRC 13475.</title>
        <authorList>
            <person name="Komaki H."/>
            <person name="Tamura T."/>
        </authorList>
    </citation>
    <scope>NUCLEOTIDE SEQUENCE</scope>
    <source>
        <strain evidence="2">NBRC 13475</strain>
    </source>
</reference>
<keyword evidence="3" id="KW-1185">Reference proteome</keyword>
<gene>
    <name evidence="2" type="ORF">Shyd_42650</name>
</gene>
<dbReference type="EMBL" id="BNDW01000032">
    <property type="protein sequence ID" value="GHI22894.1"/>
    <property type="molecule type" value="Genomic_DNA"/>
</dbReference>
<evidence type="ECO:0000313" key="2">
    <source>
        <dbReference type="EMBL" id="GHI22894.1"/>
    </source>
</evidence>
<feature type="region of interest" description="Disordered" evidence="1">
    <location>
        <begin position="1"/>
        <end position="20"/>
    </location>
</feature>
<feature type="compositionally biased region" description="Basic and acidic residues" evidence="1">
    <location>
        <begin position="77"/>
        <end position="92"/>
    </location>
</feature>
<evidence type="ECO:0000313" key="3">
    <source>
        <dbReference type="Proteomes" id="UP001052739"/>
    </source>
</evidence>
<dbReference type="Proteomes" id="UP001052739">
    <property type="component" value="Unassembled WGS sequence"/>
</dbReference>
<proteinExistence type="predicted"/>
<comment type="caution">
    <text evidence="2">The sequence shown here is derived from an EMBL/GenBank/DDBJ whole genome shotgun (WGS) entry which is preliminary data.</text>
</comment>
<accession>A0ABQ3PCY6</accession>
<name>A0ABQ3PCY6_9ACTN</name>
<organism evidence="2 3">
    <name type="scientific">Streptomyces hydrogenans</name>
    <dbReference type="NCBI Taxonomy" id="1873719"/>
    <lineage>
        <taxon>Bacteria</taxon>
        <taxon>Bacillati</taxon>
        <taxon>Actinomycetota</taxon>
        <taxon>Actinomycetes</taxon>
        <taxon>Kitasatosporales</taxon>
        <taxon>Streptomycetaceae</taxon>
        <taxon>Streptomyces</taxon>
    </lineage>
</organism>
<feature type="region of interest" description="Disordered" evidence="1">
    <location>
        <begin position="66"/>
        <end position="99"/>
    </location>
</feature>
<dbReference type="RefSeq" id="WP_226652016.1">
    <property type="nucleotide sequence ID" value="NZ_BNDW01000032.1"/>
</dbReference>
<evidence type="ECO:0000256" key="1">
    <source>
        <dbReference type="SAM" id="MobiDB-lite"/>
    </source>
</evidence>